<evidence type="ECO:0000256" key="6">
    <source>
        <dbReference type="ARBA" id="ARBA00022927"/>
    </source>
</evidence>
<dbReference type="SUPFAM" id="SSF50156">
    <property type="entry name" value="PDZ domain-like"/>
    <property type="match status" value="1"/>
</dbReference>
<protein>
    <recommendedName>
        <fullName evidence="13">PDZ domain-containing protein</fullName>
    </recommendedName>
</protein>
<comment type="subcellular location">
    <subcellularLocation>
        <location evidence="1">Cell inner membrane</location>
    </subcellularLocation>
</comment>
<dbReference type="InterPro" id="IPR024961">
    <property type="entry name" value="T2SS_GspC_N"/>
</dbReference>
<gene>
    <name evidence="11" type="ORF">LPW36_02755</name>
</gene>
<keyword evidence="2" id="KW-0813">Transport</keyword>
<dbReference type="RefSeq" id="WP_230607964.1">
    <property type="nucleotide sequence ID" value="NZ_JAJNAG010000003.1"/>
</dbReference>
<dbReference type="EMBL" id="JAJNAG010000003">
    <property type="protein sequence ID" value="MCD1124960.1"/>
    <property type="molecule type" value="Genomic_DNA"/>
</dbReference>
<evidence type="ECO:0000313" key="12">
    <source>
        <dbReference type="Proteomes" id="UP001139171"/>
    </source>
</evidence>
<evidence type="ECO:0000313" key="11">
    <source>
        <dbReference type="EMBL" id="MCD1124960.1"/>
    </source>
</evidence>
<evidence type="ECO:0008006" key="13">
    <source>
        <dbReference type="Google" id="ProtNLM"/>
    </source>
</evidence>
<feature type="domain" description="PDZ" evidence="10">
    <location>
        <begin position="198"/>
        <end position="255"/>
    </location>
</feature>
<keyword evidence="3" id="KW-1003">Cell membrane</keyword>
<evidence type="ECO:0000256" key="1">
    <source>
        <dbReference type="ARBA" id="ARBA00004533"/>
    </source>
</evidence>
<comment type="caution">
    <text evidence="11">The sequence shown here is derived from an EMBL/GenBank/DDBJ whole genome shotgun (WGS) entry which is preliminary data.</text>
</comment>
<dbReference type="Gene3D" id="2.30.42.10">
    <property type="match status" value="1"/>
</dbReference>
<evidence type="ECO:0000259" key="9">
    <source>
        <dbReference type="Pfam" id="PF11356"/>
    </source>
</evidence>
<dbReference type="InterPro" id="IPR036034">
    <property type="entry name" value="PDZ_sf"/>
</dbReference>
<evidence type="ECO:0000256" key="3">
    <source>
        <dbReference type="ARBA" id="ARBA00022475"/>
    </source>
</evidence>
<evidence type="ECO:0000259" key="10">
    <source>
        <dbReference type="Pfam" id="PF13180"/>
    </source>
</evidence>
<name>A0A9X1MUR5_9GAMM</name>
<dbReference type="Proteomes" id="UP001139171">
    <property type="component" value="Unassembled WGS sequence"/>
</dbReference>
<keyword evidence="6" id="KW-0653">Protein transport</keyword>
<dbReference type="Pfam" id="PF13180">
    <property type="entry name" value="PDZ_2"/>
    <property type="match status" value="1"/>
</dbReference>
<dbReference type="Pfam" id="PF11356">
    <property type="entry name" value="T2SSC"/>
    <property type="match status" value="1"/>
</dbReference>
<feature type="domain" description="Type II secretion system protein GspC N-terminal" evidence="9">
    <location>
        <begin position="41"/>
        <end position="143"/>
    </location>
</feature>
<evidence type="ECO:0000256" key="4">
    <source>
        <dbReference type="ARBA" id="ARBA00022519"/>
    </source>
</evidence>
<keyword evidence="8" id="KW-0472">Membrane</keyword>
<evidence type="ECO:0000256" key="7">
    <source>
        <dbReference type="ARBA" id="ARBA00022989"/>
    </source>
</evidence>
<evidence type="ECO:0000256" key="8">
    <source>
        <dbReference type="ARBA" id="ARBA00023136"/>
    </source>
</evidence>
<dbReference type="GO" id="GO:0005886">
    <property type="term" value="C:plasma membrane"/>
    <property type="evidence" value="ECO:0007669"/>
    <property type="project" value="UniProtKB-SubCell"/>
</dbReference>
<reference evidence="11" key="1">
    <citation type="submission" date="2021-11" db="EMBL/GenBank/DDBJ databases">
        <title>Jinshanibacter sp. isolated from one year old Eriocheir sinensis.</title>
        <authorList>
            <person name="Li J.-Y."/>
            <person name="He W."/>
            <person name="Gao T.-H."/>
        </authorList>
    </citation>
    <scope>NUCLEOTIDE SEQUENCE</scope>
    <source>
        <strain evidence="11">LJY008</strain>
    </source>
</reference>
<keyword evidence="12" id="KW-1185">Reference proteome</keyword>
<sequence>MMQINIINKYTVPALILGVCGLGVFQAYHTYDNHKNYTLNSETKRPSHKNKKVEEAAPATLALFNAPQKAAPGAAKKAPLVLDISAIVYSSKPGLSVATVNQGGKQISYREGEKLQGYDDAWIDSIEKDSIQIRDKGDIETVQLKNPDYIKGIDTTRVLPVKDTKLVENHLGDYFILGPEYKSSDKLLGLKITPKSASDVFKKAGLNPGDIVVKINSNDVTGNKEIKSVIDQWAKLDSANIIVKRGGEDKNIHLDLQIL</sequence>
<organism evidence="11 12">
    <name type="scientific">Limnobaculum eriocheiris</name>
    <dbReference type="NCBI Taxonomy" id="2897391"/>
    <lineage>
        <taxon>Bacteria</taxon>
        <taxon>Pseudomonadati</taxon>
        <taxon>Pseudomonadota</taxon>
        <taxon>Gammaproteobacteria</taxon>
        <taxon>Enterobacterales</taxon>
        <taxon>Budviciaceae</taxon>
        <taxon>Limnobaculum</taxon>
    </lineage>
</organism>
<accession>A0A9X1MUR5</accession>
<keyword evidence="5" id="KW-0812">Transmembrane</keyword>
<dbReference type="Gene3D" id="2.30.30.830">
    <property type="match status" value="1"/>
</dbReference>
<proteinExistence type="predicted"/>
<keyword evidence="7" id="KW-1133">Transmembrane helix</keyword>
<dbReference type="InterPro" id="IPR001478">
    <property type="entry name" value="PDZ"/>
</dbReference>
<dbReference type="GO" id="GO:0015031">
    <property type="term" value="P:protein transport"/>
    <property type="evidence" value="ECO:0007669"/>
    <property type="project" value="UniProtKB-KW"/>
</dbReference>
<evidence type="ECO:0000256" key="5">
    <source>
        <dbReference type="ARBA" id="ARBA00022692"/>
    </source>
</evidence>
<evidence type="ECO:0000256" key="2">
    <source>
        <dbReference type="ARBA" id="ARBA00022448"/>
    </source>
</evidence>
<dbReference type="AlphaFoldDB" id="A0A9X1MUR5"/>
<keyword evidence="4" id="KW-0997">Cell inner membrane</keyword>